<dbReference type="Proteomes" id="UP001153678">
    <property type="component" value="Unassembled WGS sequence"/>
</dbReference>
<proteinExistence type="predicted"/>
<evidence type="ECO:0000313" key="1">
    <source>
        <dbReference type="EMBL" id="CAI2201393.1"/>
    </source>
</evidence>
<organism evidence="1 2">
    <name type="scientific">Funneliformis geosporum</name>
    <dbReference type="NCBI Taxonomy" id="1117311"/>
    <lineage>
        <taxon>Eukaryota</taxon>
        <taxon>Fungi</taxon>
        <taxon>Fungi incertae sedis</taxon>
        <taxon>Mucoromycota</taxon>
        <taxon>Glomeromycotina</taxon>
        <taxon>Glomeromycetes</taxon>
        <taxon>Glomerales</taxon>
        <taxon>Glomeraceae</taxon>
        <taxon>Funneliformis</taxon>
    </lineage>
</organism>
<reference evidence="1" key="1">
    <citation type="submission" date="2022-08" db="EMBL/GenBank/DDBJ databases">
        <authorList>
            <person name="Kallberg Y."/>
            <person name="Tangrot J."/>
            <person name="Rosling A."/>
        </authorList>
    </citation>
    <scope>NUCLEOTIDE SEQUENCE</scope>
    <source>
        <strain evidence="1">Wild A</strain>
    </source>
</reference>
<accession>A0A9W4X1N5</accession>
<name>A0A9W4X1N5_9GLOM</name>
<dbReference type="AlphaFoldDB" id="A0A9W4X1N5"/>
<gene>
    <name evidence="1" type="ORF">FWILDA_LOCUS20044</name>
</gene>
<protein>
    <submittedName>
        <fullName evidence="1">15442_t:CDS:1</fullName>
    </submittedName>
</protein>
<feature type="non-terminal residue" evidence="1">
    <location>
        <position position="55"/>
    </location>
</feature>
<evidence type="ECO:0000313" key="2">
    <source>
        <dbReference type="Proteomes" id="UP001153678"/>
    </source>
</evidence>
<sequence>NDSNEINETNDNNFKEQNESSEINVINEVIIHFRIKDNLSIEAFYNQLHLKGKYT</sequence>
<comment type="caution">
    <text evidence="1">The sequence shown here is derived from an EMBL/GenBank/DDBJ whole genome shotgun (WGS) entry which is preliminary data.</text>
</comment>
<keyword evidence="2" id="KW-1185">Reference proteome</keyword>
<dbReference type="EMBL" id="CAMKVN010027427">
    <property type="protein sequence ID" value="CAI2201393.1"/>
    <property type="molecule type" value="Genomic_DNA"/>
</dbReference>
<feature type="non-terminal residue" evidence="1">
    <location>
        <position position="1"/>
    </location>
</feature>